<dbReference type="InterPro" id="IPR016186">
    <property type="entry name" value="C-type_lectin-like/link_sf"/>
</dbReference>
<name>A0A7K8UNV1_OCEOC</name>
<dbReference type="SUPFAM" id="SSF56436">
    <property type="entry name" value="C-type lectin-like"/>
    <property type="match status" value="1"/>
</dbReference>
<evidence type="ECO:0000313" key="2">
    <source>
        <dbReference type="EMBL" id="NXF55718.1"/>
    </source>
</evidence>
<feature type="non-terminal residue" evidence="2">
    <location>
        <position position="104"/>
    </location>
</feature>
<dbReference type="SMART" id="SM00034">
    <property type="entry name" value="CLECT"/>
    <property type="match status" value="1"/>
</dbReference>
<keyword evidence="3" id="KW-1185">Reference proteome</keyword>
<feature type="non-terminal residue" evidence="2">
    <location>
        <position position="1"/>
    </location>
</feature>
<sequence>WICCPKGWTHFQEKCYYLSDDKMSWAESAQNCTGMGSHLVVVVNTKAEQVRVYTNAYETKYYIGSTAYENGQWQWVDQTPYKKVATFWKPGEPNLLFAEKCAAI</sequence>
<dbReference type="EMBL" id="VWZA01004630">
    <property type="protein sequence ID" value="NXF55718.1"/>
    <property type="molecule type" value="Genomic_DNA"/>
</dbReference>
<dbReference type="PROSITE" id="PS50041">
    <property type="entry name" value="C_TYPE_LECTIN_2"/>
    <property type="match status" value="1"/>
</dbReference>
<feature type="domain" description="C-type lectin" evidence="1">
    <location>
        <begin position="11"/>
        <end position="104"/>
    </location>
</feature>
<evidence type="ECO:0000259" key="1">
    <source>
        <dbReference type="PROSITE" id="PS50041"/>
    </source>
</evidence>
<dbReference type="Gene3D" id="3.10.100.10">
    <property type="entry name" value="Mannose-Binding Protein A, subunit A"/>
    <property type="match status" value="1"/>
</dbReference>
<reference evidence="2 3" key="1">
    <citation type="submission" date="2019-09" db="EMBL/GenBank/DDBJ databases">
        <title>Bird 10,000 Genomes (B10K) Project - Family phase.</title>
        <authorList>
            <person name="Zhang G."/>
        </authorList>
    </citation>
    <scope>NUCLEOTIDE SEQUENCE [LARGE SCALE GENOMIC DNA]</scope>
    <source>
        <strain evidence="2">B10K-CU-031-11</strain>
        <tissue evidence="2">Muscle</tissue>
    </source>
</reference>
<proteinExistence type="predicted"/>
<dbReference type="InterPro" id="IPR001304">
    <property type="entry name" value="C-type_lectin-like"/>
</dbReference>
<dbReference type="OrthoDB" id="6337382at2759"/>
<gene>
    <name evidence="2" type="primary">Clec4e_1</name>
    <name evidence="2" type="ORF">OCEOCE_R14676</name>
</gene>
<evidence type="ECO:0000313" key="3">
    <source>
        <dbReference type="Proteomes" id="UP000569728"/>
    </source>
</evidence>
<dbReference type="AlphaFoldDB" id="A0A7K8UNV1"/>
<comment type="caution">
    <text evidence="2">The sequence shown here is derived from an EMBL/GenBank/DDBJ whole genome shotgun (WGS) entry which is preliminary data.</text>
</comment>
<protein>
    <submittedName>
        <fullName evidence="2">CLC4E protein</fullName>
    </submittedName>
</protein>
<organism evidence="2 3">
    <name type="scientific">Oceanites oceanicus</name>
    <name type="common">Wilson's storm petrel</name>
    <name type="synonym">Procellaria oceanica</name>
    <dbReference type="NCBI Taxonomy" id="79653"/>
    <lineage>
        <taxon>Eukaryota</taxon>
        <taxon>Metazoa</taxon>
        <taxon>Chordata</taxon>
        <taxon>Craniata</taxon>
        <taxon>Vertebrata</taxon>
        <taxon>Euteleostomi</taxon>
        <taxon>Archelosauria</taxon>
        <taxon>Archosauria</taxon>
        <taxon>Dinosauria</taxon>
        <taxon>Saurischia</taxon>
        <taxon>Theropoda</taxon>
        <taxon>Coelurosauria</taxon>
        <taxon>Aves</taxon>
        <taxon>Neognathae</taxon>
        <taxon>Neoaves</taxon>
        <taxon>Aequornithes</taxon>
        <taxon>Procellariiformes</taxon>
        <taxon>Hydrobatidae</taxon>
        <taxon>Oceanites</taxon>
    </lineage>
</organism>
<dbReference type="Pfam" id="PF00059">
    <property type="entry name" value="Lectin_C"/>
    <property type="match status" value="1"/>
</dbReference>
<dbReference type="InterPro" id="IPR016187">
    <property type="entry name" value="CTDL_fold"/>
</dbReference>
<accession>A0A7K8UNV1</accession>
<dbReference type="InterPro" id="IPR050111">
    <property type="entry name" value="C-type_lectin/snaclec_domain"/>
</dbReference>
<dbReference type="PANTHER" id="PTHR22803">
    <property type="entry name" value="MANNOSE, PHOSPHOLIPASE, LECTIN RECEPTOR RELATED"/>
    <property type="match status" value="1"/>
</dbReference>
<dbReference type="Proteomes" id="UP000569728">
    <property type="component" value="Unassembled WGS sequence"/>
</dbReference>